<comment type="caution">
    <text evidence="6">The sequence shown here is derived from an EMBL/GenBank/DDBJ whole genome shotgun (WGS) entry which is preliminary data.</text>
</comment>
<evidence type="ECO:0000313" key="7">
    <source>
        <dbReference type="Proteomes" id="UP000772812"/>
    </source>
</evidence>
<dbReference type="PANTHER" id="PTHR30026:SF20">
    <property type="entry name" value="OUTER MEMBRANE PROTEIN TOLC"/>
    <property type="match status" value="1"/>
</dbReference>
<keyword evidence="2" id="KW-1134">Transmembrane beta strand</keyword>
<accession>A0ABS1GHN8</accession>
<sequence>MFLIAVALLLLISGSVHSITLSKLISLAVENSPYIKESRIEKEMYHAEKKSIAAKKFGEVKLFGSFNHYEDKRILYPLSPPINPLTLKGAQNQLITGISYTLPVFTGFKIKNTVEIAKLKHILSSYRFYLTKNELVFNIRSLYLKTHSLEKQKEAIHSYIQSLNQLYRQLEISVKEGKKPEIDLLNRYGSCSFRMGIRS</sequence>
<evidence type="ECO:0000256" key="4">
    <source>
        <dbReference type="ARBA" id="ARBA00023136"/>
    </source>
</evidence>
<keyword evidence="3" id="KW-0812">Transmembrane</keyword>
<protein>
    <submittedName>
        <fullName evidence="6">TolC family protein</fullName>
    </submittedName>
</protein>
<evidence type="ECO:0000256" key="1">
    <source>
        <dbReference type="ARBA" id="ARBA00004442"/>
    </source>
</evidence>
<dbReference type="Proteomes" id="UP000772812">
    <property type="component" value="Unassembled WGS sequence"/>
</dbReference>
<dbReference type="PANTHER" id="PTHR30026">
    <property type="entry name" value="OUTER MEMBRANE PROTEIN TOLC"/>
    <property type="match status" value="1"/>
</dbReference>
<dbReference type="SUPFAM" id="SSF56954">
    <property type="entry name" value="Outer membrane efflux proteins (OEP)"/>
    <property type="match status" value="1"/>
</dbReference>
<proteinExistence type="predicted"/>
<keyword evidence="4" id="KW-0472">Membrane</keyword>
<dbReference type="EMBL" id="JAACYA010000002">
    <property type="protein sequence ID" value="MBK3332449.1"/>
    <property type="molecule type" value="Genomic_DNA"/>
</dbReference>
<organism evidence="6 7">
    <name type="scientific">Persephonella atlantica</name>
    <dbReference type="NCBI Taxonomy" id="2699429"/>
    <lineage>
        <taxon>Bacteria</taxon>
        <taxon>Pseudomonadati</taxon>
        <taxon>Aquificota</taxon>
        <taxon>Aquificia</taxon>
        <taxon>Aquificales</taxon>
        <taxon>Hydrogenothermaceae</taxon>
        <taxon>Persephonella</taxon>
    </lineage>
</organism>
<evidence type="ECO:0000256" key="3">
    <source>
        <dbReference type="ARBA" id="ARBA00022692"/>
    </source>
</evidence>
<dbReference type="RefSeq" id="WP_200673875.1">
    <property type="nucleotide sequence ID" value="NZ_JAACYA010000002.1"/>
</dbReference>
<dbReference type="InterPro" id="IPR051906">
    <property type="entry name" value="TolC-like"/>
</dbReference>
<evidence type="ECO:0000256" key="2">
    <source>
        <dbReference type="ARBA" id="ARBA00022452"/>
    </source>
</evidence>
<reference evidence="6 7" key="1">
    <citation type="journal article" date="2021" name="Syst. Appl. Microbiol.">
        <title>Persephonella atlantica sp. nov.: How to adapt to physico-chemical gradients in high temperature hydrothermal habitats.</title>
        <authorList>
            <person name="Francois D.X."/>
            <person name="Godfroy A."/>
            <person name="Mathien C."/>
            <person name="Aube J."/>
            <person name="Cathalot C."/>
            <person name="Lesongeur F."/>
            <person name="L'Haridon S."/>
            <person name="Philippon X."/>
            <person name="Roussel E.G."/>
        </authorList>
    </citation>
    <scope>NUCLEOTIDE SEQUENCE [LARGE SCALE GENOMIC DNA]</scope>
    <source>
        <strain evidence="6 7">MO1340</strain>
    </source>
</reference>
<name>A0ABS1GHN8_9AQUI</name>
<evidence type="ECO:0000313" key="6">
    <source>
        <dbReference type="EMBL" id="MBK3332449.1"/>
    </source>
</evidence>
<keyword evidence="7" id="KW-1185">Reference proteome</keyword>
<keyword evidence="5" id="KW-0998">Cell outer membrane</keyword>
<comment type="subcellular location">
    <subcellularLocation>
        <location evidence="1">Cell outer membrane</location>
    </subcellularLocation>
</comment>
<gene>
    <name evidence="6" type="ORF">GWK41_05160</name>
</gene>
<evidence type="ECO:0000256" key="5">
    <source>
        <dbReference type="ARBA" id="ARBA00023237"/>
    </source>
</evidence>
<dbReference type="Gene3D" id="1.20.1600.10">
    <property type="entry name" value="Outer membrane efflux proteins (OEP)"/>
    <property type="match status" value="1"/>
</dbReference>